<dbReference type="PANTHER" id="PTHR31145:SF8">
    <property type="entry name" value="INTEGRAL MEMBRANE PROTEIN (AFU_ORTHOLOGUE AFUA_2G17475)"/>
    <property type="match status" value="1"/>
</dbReference>
<keyword evidence="2" id="KW-0472">Membrane</keyword>
<dbReference type="OrthoDB" id="269822at2759"/>
<proteinExistence type="predicted"/>
<reference evidence="4 5" key="1">
    <citation type="journal article" date="2021" name="Nat. Commun.">
        <title>Genetic determinants of endophytism in the Arabidopsis root mycobiome.</title>
        <authorList>
            <person name="Mesny F."/>
            <person name="Miyauchi S."/>
            <person name="Thiergart T."/>
            <person name="Pickel B."/>
            <person name="Atanasova L."/>
            <person name="Karlsson M."/>
            <person name="Huettel B."/>
            <person name="Barry K.W."/>
            <person name="Haridas S."/>
            <person name="Chen C."/>
            <person name="Bauer D."/>
            <person name="Andreopoulos W."/>
            <person name="Pangilinan J."/>
            <person name="LaButti K."/>
            <person name="Riley R."/>
            <person name="Lipzen A."/>
            <person name="Clum A."/>
            <person name="Drula E."/>
            <person name="Henrissat B."/>
            <person name="Kohler A."/>
            <person name="Grigoriev I.V."/>
            <person name="Martin F.M."/>
            <person name="Hacquard S."/>
        </authorList>
    </citation>
    <scope>NUCLEOTIDE SEQUENCE [LARGE SCALE GENOMIC DNA]</scope>
    <source>
        <strain evidence="4 5">MPI-CAGE-CH-0241</strain>
    </source>
</reference>
<dbReference type="InterPro" id="IPR040241">
    <property type="entry name" value="TRP_Flc/Pkd2-like"/>
</dbReference>
<evidence type="ECO:0000313" key="4">
    <source>
        <dbReference type="EMBL" id="KAH6874896.1"/>
    </source>
</evidence>
<keyword evidence="3" id="KW-0732">Signal</keyword>
<comment type="caution">
    <text evidence="4">The sequence shown here is derived from an EMBL/GenBank/DDBJ whole genome shotgun (WGS) entry which is preliminary data.</text>
</comment>
<evidence type="ECO:0008006" key="6">
    <source>
        <dbReference type="Google" id="ProtNLM"/>
    </source>
</evidence>
<feature type="transmembrane region" description="Helical" evidence="2">
    <location>
        <begin position="439"/>
        <end position="460"/>
    </location>
</feature>
<protein>
    <recommendedName>
        <fullName evidence="6">TRP C-terminal domain-containing protein</fullName>
    </recommendedName>
</protein>
<feature type="transmembrane region" description="Helical" evidence="2">
    <location>
        <begin position="230"/>
        <end position="247"/>
    </location>
</feature>
<feature type="transmembrane region" description="Helical" evidence="2">
    <location>
        <begin position="395"/>
        <end position="415"/>
    </location>
</feature>
<feature type="transmembrane region" description="Helical" evidence="2">
    <location>
        <begin position="315"/>
        <end position="334"/>
    </location>
</feature>
<evidence type="ECO:0000256" key="2">
    <source>
        <dbReference type="SAM" id="Phobius"/>
    </source>
</evidence>
<feature type="chain" id="PRO_5040318947" description="TRP C-terminal domain-containing protein" evidence="3">
    <location>
        <begin position="26"/>
        <end position="739"/>
    </location>
</feature>
<dbReference type="AlphaFoldDB" id="A0A9P8VU15"/>
<feature type="region of interest" description="Disordered" evidence="1">
    <location>
        <begin position="606"/>
        <end position="643"/>
    </location>
</feature>
<organism evidence="4 5">
    <name type="scientific">Thelonectria olida</name>
    <dbReference type="NCBI Taxonomy" id="1576542"/>
    <lineage>
        <taxon>Eukaryota</taxon>
        <taxon>Fungi</taxon>
        <taxon>Dikarya</taxon>
        <taxon>Ascomycota</taxon>
        <taxon>Pezizomycotina</taxon>
        <taxon>Sordariomycetes</taxon>
        <taxon>Hypocreomycetidae</taxon>
        <taxon>Hypocreales</taxon>
        <taxon>Nectriaceae</taxon>
        <taxon>Thelonectria</taxon>
    </lineage>
</organism>
<keyword evidence="5" id="KW-1185">Reference proteome</keyword>
<keyword evidence="2" id="KW-0812">Transmembrane</keyword>
<dbReference type="PANTHER" id="PTHR31145">
    <property type="entry name" value="INTEGRAL MEMBRANE PROTEIN (AFU_ORTHOLOGUE AFUA_7G01610)"/>
    <property type="match status" value="1"/>
</dbReference>
<gene>
    <name evidence="4" type="ORF">B0T10DRAFT_199976</name>
</gene>
<dbReference type="EMBL" id="JAGPYM010000036">
    <property type="protein sequence ID" value="KAH6874896.1"/>
    <property type="molecule type" value="Genomic_DNA"/>
</dbReference>
<dbReference type="GO" id="GO:0055085">
    <property type="term" value="P:transmembrane transport"/>
    <property type="evidence" value="ECO:0007669"/>
    <property type="project" value="TreeGrafter"/>
</dbReference>
<feature type="compositionally biased region" description="Basic and acidic residues" evidence="1">
    <location>
        <begin position="623"/>
        <end position="634"/>
    </location>
</feature>
<feature type="transmembrane region" description="Helical" evidence="2">
    <location>
        <begin position="361"/>
        <end position="383"/>
    </location>
</feature>
<evidence type="ECO:0000256" key="3">
    <source>
        <dbReference type="SAM" id="SignalP"/>
    </source>
</evidence>
<feature type="signal peptide" evidence="3">
    <location>
        <begin position="1"/>
        <end position="25"/>
    </location>
</feature>
<dbReference type="Proteomes" id="UP000777438">
    <property type="component" value="Unassembled WGS sequence"/>
</dbReference>
<feature type="compositionally biased region" description="Low complexity" evidence="1">
    <location>
        <begin position="606"/>
        <end position="621"/>
    </location>
</feature>
<dbReference type="GO" id="GO:0016020">
    <property type="term" value="C:membrane"/>
    <property type="evidence" value="ECO:0007669"/>
    <property type="project" value="TreeGrafter"/>
</dbReference>
<name>A0A9P8VU15_9HYPO</name>
<sequence>MSSPSFLCPFLIVTLILSLVPPSLTAYVQYQDCGPLLAASDQHHVSTDPPLHLEGLWVSLDIGDSITQLELRIASSFHDRASCERLLAQNVSIGFTLTAPGGSHHNSGAIADMSCYHAPWVPEGSETTNSWTKALFNVSRPAPLATFQIKVDVRNADGLQVACLTGSLTPSIGPTMYAICLWGPLTIFVVVLIAACWREILSLGRVQEDDENQPSAYGSSRAHLTRIADCLSYVQFIFFSGALSLRYPGFLQPVVSLSSWAALMLRRGIAIRDSGYSGVNDGIYEVNGTLGGTPGLEIMTQVIGAPVTMPTWTNIITLAVVIFFLLFGIIQVGLNLRWTRDWFRDTSFWSLQSSTLDRQKAALWVALRVFLSYFLLPIVAWATYQLDWILLFPKYYTIASSLVICLVLVACWWGLSMRSPQNMGYLIIEHDSTMRTQDLYTLATFALLFARGVAIGGFQAAEKAQLLIFLGCEIVQLGLMTWAWPMTALLTTGSMVIGARLFVLLLDIVMIRGLSTFEARCGVGYVILVFHALVLTALFLVPSIREMIELASPVWQIRSTPTSLQSHARSSQEEQPQIYGLRQLHRRPTTRTNLSIQRRSNFERISISSSSNSTQSPRQSSLESDHTSPEELRTYFRSPRCESPSINLPKRSLQYKSAEPLTICEDGSRSSGQDELEVAPYQLPVPSPSPNVDYSVREADLYYVRPRRISFRQTGAGHSNSRNTTASFAKRIKSWVYWT</sequence>
<feature type="transmembrane region" description="Helical" evidence="2">
    <location>
        <begin position="523"/>
        <end position="541"/>
    </location>
</feature>
<feature type="transmembrane region" description="Helical" evidence="2">
    <location>
        <begin position="497"/>
        <end position="517"/>
    </location>
</feature>
<evidence type="ECO:0000313" key="5">
    <source>
        <dbReference type="Proteomes" id="UP000777438"/>
    </source>
</evidence>
<accession>A0A9P8VU15</accession>
<evidence type="ECO:0000256" key="1">
    <source>
        <dbReference type="SAM" id="MobiDB-lite"/>
    </source>
</evidence>
<keyword evidence="2" id="KW-1133">Transmembrane helix</keyword>
<feature type="transmembrane region" description="Helical" evidence="2">
    <location>
        <begin position="176"/>
        <end position="197"/>
    </location>
</feature>